<dbReference type="SUPFAM" id="SSF52738">
    <property type="entry name" value="Methylesterase CheB, C-terminal domain"/>
    <property type="match status" value="1"/>
</dbReference>
<dbReference type="InterPro" id="IPR011102">
    <property type="entry name" value="Sig_transdc_His_kinase_HWE"/>
</dbReference>
<feature type="domain" description="CheR-type methyltransferase" evidence="13">
    <location>
        <begin position="228"/>
        <end position="485"/>
    </location>
</feature>
<dbReference type="SUPFAM" id="SSF55785">
    <property type="entry name" value="PYP-like sensor domain (PAS domain)"/>
    <property type="match status" value="2"/>
</dbReference>
<comment type="catalytic activity">
    <reaction evidence="2">
        <text>L-glutamyl-[protein] + S-adenosyl-L-methionine = [protein]-L-glutamate 5-O-methyl ester + S-adenosyl-L-homocysteine</text>
        <dbReference type="Rhea" id="RHEA:24452"/>
        <dbReference type="Rhea" id="RHEA-COMP:10208"/>
        <dbReference type="Rhea" id="RHEA-COMP:10311"/>
        <dbReference type="ChEBI" id="CHEBI:29973"/>
        <dbReference type="ChEBI" id="CHEBI:57856"/>
        <dbReference type="ChEBI" id="CHEBI:59789"/>
        <dbReference type="ChEBI" id="CHEBI:82795"/>
        <dbReference type="EC" id="2.1.1.80"/>
    </reaction>
</comment>
<evidence type="ECO:0000256" key="1">
    <source>
        <dbReference type="ARBA" id="ARBA00000085"/>
    </source>
</evidence>
<dbReference type="InterPro" id="IPR035909">
    <property type="entry name" value="CheB_C"/>
</dbReference>
<dbReference type="InterPro" id="IPR036804">
    <property type="entry name" value="CheR_N_sf"/>
</dbReference>
<evidence type="ECO:0000256" key="10">
    <source>
        <dbReference type="PROSITE-ProRule" id="PRU00050"/>
    </source>
</evidence>
<dbReference type="SMART" id="SM00138">
    <property type="entry name" value="MeTrc"/>
    <property type="match status" value="1"/>
</dbReference>
<dbReference type="PANTHER" id="PTHR24422">
    <property type="entry name" value="CHEMOTAXIS PROTEIN METHYLTRANSFERASE"/>
    <property type="match status" value="1"/>
</dbReference>
<keyword evidence="15" id="KW-1185">Reference proteome</keyword>
<dbReference type="InterPro" id="IPR022641">
    <property type="entry name" value="CheR_N"/>
</dbReference>
<dbReference type="EMBL" id="JANJOU010000015">
    <property type="protein sequence ID" value="MCR0983731.1"/>
    <property type="molecule type" value="Genomic_DNA"/>
</dbReference>
<dbReference type="CDD" id="cd02440">
    <property type="entry name" value="AdoMet_MTases"/>
    <property type="match status" value="1"/>
</dbReference>
<dbReference type="InterPro" id="IPR000673">
    <property type="entry name" value="Sig_transdc_resp-reg_Me-estase"/>
</dbReference>
<evidence type="ECO:0000259" key="12">
    <source>
        <dbReference type="PROSITE" id="PS50122"/>
    </source>
</evidence>
<dbReference type="InterPro" id="IPR050903">
    <property type="entry name" value="Bact_Chemotaxis_MeTrfase"/>
</dbReference>
<dbReference type="InterPro" id="IPR022642">
    <property type="entry name" value="CheR_C"/>
</dbReference>
<comment type="caution">
    <text evidence="14">The sequence shown here is derived from an EMBL/GenBank/DDBJ whole genome shotgun (WGS) entry which is preliminary data.</text>
</comment>
<dbReference type="Gene3D" id="3.40.50.180">
    <property type="entry name" value="Methylesterase CheB, C-terminal domain"/>
    <property type="match status" value="1"/>
</dbReference>
<evidence type="ECO:0000313" key="14">
    <source>
        <dbReference type="EMBL" id="MCR0983731.1"/>
    </source>
</evidence>
<dbReference type="Gene3D" id="3.30.565.10">
    <property type="entry name" value="Histidine kinase-like ATPase, C-terminal domain"/>
    <property type="match status" value="1"/>
</dbReference>
<sequence>MNDQDAAGAAAPTEAAPLAVVGLGVAAATFQSLLRLFSLMPRESGAAFVIVSESKEAIDTAALVGALNAGGGPPARLAADGDRLAADQLYVAPVGVMTTIEDGHLRITPAEERPGHRGTVDTFLISLAEEQREAAVTILLESMPDAGSIGVARLKACGGLILAERDEAEEDKAKAGEDMGAAAMADLYLPLPEIPRRLLSLVSYLREVEGPQGDRAALRDGESRLPAIATILRNRTGHDFHGYKANTFLRRIQRRMHVLRLDALDDYVARLREDPDEAQNLFEDLLIGVTQFFRDPAEFAVLEERVIPGMLEGKGAGDTIRVWVLGCATGEEAYSLAMLLREAIGRMDAPPHVQIFATDIDARALTVARTGRYPQSIEKDVPPERLARWFVREGGTYAIHKDLREMCIFSAHNVIKDAPFSRTDLISCRNLLIYLNAELQERVIPLFHFSLRPGGHLFLGPSENVTRHGKLFQPVDRKHRIFRRQETATRVLPEFPLTARAEIRRAGGEADPSARAVPGINLSRRAERAVERHAPAYVVIDSEYQVLNFSGRTGPFLDPSTGVANLNLLNLVHRDLRLDLRAALLRAGAERRTVRISSLRMGTEDEARRVGMTIEPLTENSQDPPHFVVLFHDLGMDGGEAEEAARNPAILRDEHVARLESELRVTKDRLQATIEELESTNEELKSSNEEYQSINEELQSANEELETSKEELQSVNEELQTVNGELAHRVGELARTNSDLKNLLESTQIATLFLDNDLRVKSFTPGMSEVFHLIDGDIGRPIAHLASRVPYPEMGDDLRRVLRTLSTVERQIGLGEGQRYLVRVLPYRSVDNFIAGAVLTFLDVTEAVRAQEALRVVQDRARQAMTAARIATWDLDPESGRFTHSEGFEEVFEAPPPATLAALLGTAHPEDRDRLALAFDRTLAQGEPLDVDGRLLAGRRELWIRFSGGRSGARVLGVSQDVDAQRRAEAQRSLLMAELQHRVKNILAVVRSITRQSLESAESLEELRLHLGGRIDSLARTQGLLANRGREGITLDGLVRDELAAVLGQDGERVTIEGPPILLKDKAAETFALGIHELSTNAVKYGALSGPDGQLGVRWRILHTGGGDRLALEWQETGVPVLDVRPSRTGFGRRLIERGLPYDLGAVTSLEFLPGGVRCAVELPMGPRVIAMEQEDGTDAEEDGDDDAS</sequence>
<proteinExistence type="predicted"/>
<dbReference type="PANTHER" id="PTHR24422:SF27">
    <property type="entry name" value="PROTEIN-GLUTAMATE O-METHYLTRANSFERASE"/>
    <property type="match status" value="1"/>
</dbReference>
<evidence type="ECO:0000256" key="11">
    <source>
        <dbReference type="SAM" id="Coils"/>
    </source>
</evidence>
<evidence type="ECO:0000256" key="6">
    <source>
        <dbReference type="ARBA" id="ARBA00022691"/>
    </source>
</evidence>
<dbReference type="Gene3D" id="1.10.155.10">
    <property type="entry name" value="Chemotaxis receptor methyltransferase CheR, N-terminal domain"/>
    <property type="match status" value="1"/>
</dbReference>
<evidence type="ECO:0000256" key="7">
    <source>
        <dbReference type="ARBA" id="ARBA00022741"/>
    </source>
</evidence>
<evidence type="ECO:0000256" key="5">
    <source>
        <dbReference type="ARBA" id="ARBA00022679"/>
    </source>
</evidence>
<evidence type="ECO:0000259" key="13">
    <source>
        <dbReference type="PROSITE" id="PS50123"/>
    </source>
</evidence>
<evidence type="ECO:0000256" key="2">
    <source>
        <dbReference type="ARBA" id="ARBA00001541"/>
    </source>
</evidence>
<dbReference type="RefSeq" id="WP_257717397.1">
    <property type="nucleotide sequence ID" value="NZ_JANJOU010000015.1"/>
</dbReference>
<keyword evidence="4" id="KW-0489">Methyltransferase</keyword>
<keyword evidence="7" id="KW-0547">Nucleotide-binding</keyword>
<organism evidence="14 15">
    <name type="scientific">Roseomonas populi</name>
    <dbReference type="NCBI Taxonomy" id="3121582"/>
    <lineage>
        <taxon>Bacteria</taxon>
        <taxon>Pseudomonadati</taxon>
        <taxon>Pseudomonadota</taxon>
        <taxon>Alphaproteobacteria</taxon>
        <taxon>Acetobacterales</taxon>
        <taxon>Roseomonadaceae</taxon>
        <taxon>Roseomonas</taxon>
    </lineage>
</organism>
<keyword evidence="8" id="KW-0418">Kinase</keyword>
<keyword evidence="5" id="KW-0808">Transferase</keyword>
<dbReference type="SUPFAM" id="SSF47757">
    <property type="entry name" value="Chemotaxis receptor methyltransferase CheR, N-terminal domain"/>
    <property type="match status" value="1"/>
</dbReference>
<comment type="caution">
    <text evidence="10">Lacks conserved residue(s) required for the propagation of feature annotation.</text>
</comment>
<dbReference type="Gene3D" id="3.40.50.150">
    <property type="entry name" value="Vaccinia Virus protein VP39"/>
    <property type="match status" value="1"/>
</dbReference>
<dbReference type="InterPro" id="IPR035965">
    <property type="entry name" value="PAS-like_dom_sf"/>
</dbReference>
<evidence type="ECO:0000256" key="3">
    <source>
        <dbReference type="ARBA" id="ARBA00022553"/>
    </source>
</evidence>
<comment type="catalytic activity">
    <reaction evidence="1">
        <text>ATP + protein L-histidine = ADP + protein N-phospho-L-histidine.</text>
        <dbReference type="EC" id="2.7.13.3"/>
    </reaction>
</comment>
<feature type="domain" description="CheB-type methylesterase" evidence="12">
    <location>
        <begin position="17"/>
        <end position="168"/>
    </location>
</feature>
<keyword evidence="6" id="KW-0949">S-adenosyl-L-methionine</keyword>
<evidence type="ECO:0000256" key="4">
    <source>
        <dbReference type="ARBA" id="ARBA00022603"/>
    </source>
</evidence>
<feature type="coiled-coil region" evidence="11">
    <location>
        <begin position="656"/>
        <end position="725"/>
    </location>
</feature>
<evidence type="ECO:0000256" key="9">
    <source>
        <dbReference type="ARBA" id="ARBA00022840"/>
    </source>
</evidence>
<dbReference type="Gene3D" id="3.30.450.20">
    <property type="entry name" value="PAS domain"/>
    <property type="match status" value="2"/>
</dbReference>
<dbReference type="PROSITE" id="PS50123">
    <property type="entry name" value="CHER"/>
    <property type="match status" value="1"/>
</dbReference>
<reference evidence="14 15" key="1">
    <citation type="submission" date="2022-06" db="EMBL/GenBank/DDBJ databases">
        <title>Roseomonas CN29.</title>
        <authorList>
            <person name="Cheng Y."/>
            <person name="He X."/>
        </authorList>
    </citation>
    <scope>NUCLEOTIDE SEQUENCE [LARGE SCALE GENOMIC DNA]</scope>
    <source>
        <strain evidence="14 15">CN29</strain>
    </source>
</reference>
<dbReference type="Pfam" id="PF07536">
    <property type="entry name" value="HWE_HK"/>
    <property type="match status" value="1"/>
</dbReference>
<dbReference type="InterPro" id="IPR029063">
    <property type="entry name" value="SAM-dependent_MTases_sf"/>
</dbReference>
<evidence type="ECO:0000256" key="8">
    <source>
        <dbReference type="ARBA" id="ARBA00022777"/>
    </source>
</evidence>
<keyword evidence="3" id="KW-0597">Phosphoprotein</keyword>
<protein>
    <submittedName>
        <fullName evidence="14">PAS domain-containing protein</fullName>
    </submittedName>
</protein>
<dbReference type="PRINTS" id="PR00996">
    <property type="entry name" value="CHERMTFRASE"/>
</dbReference>
<dbReference type="Pfam" id="PF01339">
    <property type="entry name" value="CheB_methylest"/>
    <property type="match status" value="1"/>
</dbReference>
<dbReference type="PROSITE" id="PS50122">
    <property type="entry name" value="CHEB"/>
    <property type="match status" value="1"/>
</dbReference>
<evidence type="ECO:0000313" key="15">
    <source>
        <dbReference type="Proteomes" id="UP001524642"/>
    </source>
</evidence>
<gene>
    <name evidence="14" type="ORF">NRP21_16880</name>
</gene>
<name>A0ABT1X7L0_9PROT</name>
<dbReference type="Pfam" id="PF01739">
    <property type="entry name" value="CheR"/>
    <property type="match status" value="1"/>
</dbReference>
<accession>A0ABT1X7L0</accession>
<dbReference type="Pfam" id="PF03705">
    <property type="entry name" value="CheR_N"/>
    <property type="match status" value="1"/>
</dbReference>
<keyword evidence="11" id="KW-0175">Coiled coil</keyword>
<dbReference type="Pfam" id="PF13596">
    <property type="entry name" value="PAS_10"/>
    <property type="match status" value="1"/>
</dbReference>
<dbReference type="SMART" id="SM00911">
    <property type="entry name" value="HWE_HK"/>
    <property type="match status" value="1"/>
</dbReference>
<dbReference type="InterPro" id="IPR036890">
    <property type="entry name" value="HATPase_C_sf"/>
</dbReference>
<dbReference type="Proteomes" id="UP001524642">
    <property type="component" value="Unassembled WGS sequence"/>
</dbReference>
<dbReference type="InterPro" id="IPR000780">
    <property type="entry name" value="CheR_MeTrfase"/>
</dbReference>
<dbReference type="SUPFAM" id="SSF53335">
    <property type="entry name" value="S-adenosyl-L-methionine-dependent methyltransferases"/>
    <property type="match status" value="1"/>
</dbReference>
<keyword evidence="9" id="KW-0067">ATP-binding</keyword>